<proteinExistence type="predicted"/>
<accession>A0A358HTT3</accession>
<keyword evidence="1" id="KW-0812">Transmembrane</keyword>
<dbReference type="Proteomes" id="UP000264179">
    <property type="component" value="Unassembled WGS sequence"/>
</dbReference>
<protein>
    <submittedName>
        <fullName evidence="2">Uncharacterized protein</fullName>
    </submittedName>
</protein>
<keyword evidence="1" id="KW-0472">Membrane</keyword>
<evidence type="ECO:0000313" key="5">
    <source>
        <dbReference type="Proteomes" id="UP000264753"/>
    </source>
</evidence>
<evidence type="ECO:0000313" key="2">
    <source>
        <dbReference type="EMBL" id="HBU98597.1"/>
    </source>
</evidence>
<organism evidence="2 5">
    <name type="scientific">Thalassospira lucentensis</name>
    <dbReference type="NCBI Taxonomy" id="168935"/>
    <lineage>
        <taxon>Bacteria</taxon>
        <taxon>Pseudomonadati</taxon>
        <taxon>Pseudomonadota</taxon>
        <taxon>Alphaproteobacteria</taxon>
        <taxon>Rhodospirillales</taxon>
        <taxon>Thalassospiraceae</taxon>
        <taxon>Thalassospira</taxon>
    </lineage>
</organism>
<dbReference type="EMBL" id="DPOP01000133">
    <property type="protein sequence ID" value="HCW68806.1"/>
    <property type="molecule type" value="Genomic_DNA"/>
</dbReference>
<keyword evidence="1" id="KW-1133">Transmembrane helix</keyword>
<sequence length="96" mass="10327">MLRQIIQIGLPLILPFVIYGIWLKFARAKAIREGHDIVPPWSKGPWLLLFGAGVALTAAILIYTALGTGASPDSVYHAPSLGDGGVVEPGYFEPKK</sequence>
<dbReference type="AlphaFoldDB" id="A0A358HTT3"/>
<evidence type="ECO:0000256" key="1">
    <source>
        <dbReference type="SAM" id="Phobius"/>
    </source>
</evidence>
<comment type="caution">
    <text evidence="2">The sequence shown here is derived from an EMBL/GenBank/DDBJ whole genome shotgun (WGS) entry which is preliminary data.</text>
</comment>
<evidence type="ECO:0000313" key="3">
    <source>
        <dbReference type="EMBL" id="HCW68806.1"/>
    </source>
</evidence>
<feature type="transmembrane region" description="Helical" evidence="1">
    <location>
        <begin position="46"/>
        <end position="66"/>
    </location>
</feature>
<dbReference type="RefSeq" id="WP_167446652.1">
    <property type="nucleotide sequence ID" value="NZ_DOOG01000098.1"/>
</dbReference>
<gene>
    <name evidence="2" type="ORF">DEF21_11935</name>
    <name evidence="3" type="ORF">DHR80_16730</name>
</gene>
<feature type="transmembrane region" description="Helical" evidence="1">
    <location>
        <begin position="6"/>
        <end position="25"/>
    </location>
</feature>
<name>A0A358HTT3_9PROT</name>
<dbReference type="EMBL" id="DOOG01000098">
    <property type="protein sequence ID" value="HBU98597.1"/>
    <property type="molecule type" value="Genomic_DNA"/>
</dbReference>
<dbReference type="STRING" id="168935.AUP42_18585"/>
<evidence type="ECO:0000313" key="4">
    <source>
        <dbReference type="Proteomes" id="UP000264179"/>
    </source>
</evidence>
<dbReference type="Proteomes" id="UP000264753">
    <property type="component" value="Unassembled WGS sequence"/>
</dbReference>
<reference evidence="4 5" key="1">
    <citation type="journal article" date="2018" name="Nat. Biotechnol.">
        <title>A standardized bacterial taxonomy based on genome phylogeny substantially revises the tree of life.</title>
        <authorList>
            <person name="Parks D.H."/>
            <person name="Chuvochina M."/>
            <person name="Waite D.W."/>
            <person name="Rinke C."/>
            <person name="Skarshewski A."/>
            <person name="Chaumeil P.A."/>
            <person name="Hugenholtz P."/>
        </authorList>
    </citation>
    <scope>NUCLEOTIDE SEQUENCE [LARGE SCALE GENOMIC DNA]</scope>
    <source>
        <strain evidence="2">UBA8707</strain>
        <strain evidence="3">UBA9881</strain>
    </source>
</reference>